<keyword evidence="5" id="KW-1185">Reference proteome</keyword>
<organism evidence="4 5">
    <name type="scientific">Cryptococcus depauperatus CBS 7841</name>
    <dbReference type="NCBI Taxonomy" id="1295531"/>
    <lineage>
        <taxon>Eukaryota</taxon>
        <taxon>Fungi</taxon>
        <taxon>Dikarya</taxon>
        <taxon>Basidiomycota</taxon>
        <taxon>Agaricomycotina</taxon>
        <taxon>Tremellomycetes</taxon>
        <taxon>Tremellales</taxon>
        <taxon>Cryptococcaceae</taxon>
        <taxon>Cryptococcus</taxon>
    </lineage>
</organism>
<dbReference type="Gene3D" id="1.50.10.100">
    <property type="entry name" value="Chondroitin AC/alginate lyase"/>
    <property type="match status" value="1"/>
</dbReference>
<reference evidence="4" key="3">
    <citation type="submission" date="2024-01" db="EMBL/GenBank/DDBJ databases">
        <authorList>
            <person name="Coelho M.A."/>
            <person name="David-Palma M."/>
            <person name="Shea T."/>
            <person name="Sun S."/>
            <person name="Cuomo C.A."/>
            <person name="Heitman J."/>
        </authorList>
    </citation>
    <scope>NUCLEOTIDE SEQUENCE</scope>
    <source>
        <strain evidence="4">CBS 7841</strain>
    </source>
</reference>
<accession>A0AAJ8M4Y6</accession>
<dbReference type="AlphaFoldDB" id="A0AAJ8M4Y6"/>
<dbReference type="GO" id="GO:0016829">
    <property type="term" value="F:lyase activity"/>
    <property type="evidence" value="ECO:0007669"/>
    <property type="project" value="UniProtKB-KW"/>
</dbReference>
<gene>
    <name evidence="4" type="ORF">L203_106283</name>
</gene>
<dbReference type="RefSeq" id="XP_066071736.1">
    <property type="nucleotide sequence ID" value="XM_066215639.1"/>
</dbReference>
<dbReference type="Proteomes" id="UP000094043">
    <property type="component" value="Chromosome 8"/>
</dbReference>
<dbReference type="InterPro" id="IPR008929">
    <property type="entry name" value="Chondroitin_lyas"/>
</dbReference>
<name>A0AAJ8M4Y6_9TREE</name>
<dbReference type="KEGG" id="cdep:91090491"/>
<dbReference type="EMBL" id="CP143791">
    <property type="protein sequence ID" value="WVN91036.1"/>
    <property type="molecule type" value="Genomic_DNA"/>
</dbReference>
<evidence type="ECO:0000313" key="5">
    <source>
        <dbReference type="Proteomes" id="UP000094043"/>
    </source>
</evidence>
<dbReference type="Pfam" id="PF05426">
    <property type="entry name" value="Alginate_lyase"/>
    <property type="match status" value="1"/>
</dbReference>
<reference evidence="4" key="1">
    <citation type="submission" date="2016-06" db="EMBL/GenBank/DDBJ databases">
        <authorList>
            <person name="Cuomo C."/>
            <person name="Litvintseva A."/>
            <person name="Heitman J."/>
            <person name="Chen Y."/>
            <person name="Sun S."/>
            <person name="Springer D."/>
            <person name="Dromer F."/>
            <person name="Young S."/>
            <person name="Zeng Q."/>
            <person name="Chapman S."/>
            <person name="Gujja S."/>
            <person name="Saif S."/>
            <person name="Birren B."/>
        </authorList>
    </citation>
    <scope>NUCLEOTIDE SEQUENCE</scope>
    <source>
        <strain evidence="4">CBS 7841</strain>
    </source>
</reference>
<sequence>MNPNLHCSQVVRSPGSGIGKQTGELDMTIIAKMVNSLQNMKILKPLEQKQETKDVFLARANKQMEWFEVNQLALDEKASPNDHGSFYHNQLIPLLAFARNFEHAKMHLEEFYNGICLG</sequence>
<reference evidence="4" key="2">
    <citation type="journal article" date="2022" name="Elife">
        <title>Obligate sexual reproduction of a homothallic fungus closely related to the Cryptococcus pathogenic species complex.</title>
        <authorList>
            <person name="Passer A.R."/>
            <person name="Clancey S.A."/>
            <person name="Shea T."/>
            <person name="David-Palma M."/>
            <person name="Averette A.F."/>
            <person name="Boekhout T."/>
            <person name="Porcel B.M."/>
            <person name="Nowrousian M."/>
            <person name="Cuomo C.A."/>
            <person name="Sun S."/>
            <person name="Heitman J."/>
            <person name="Coelho M.A."/>
        </authorList>
    </citation>
    <scope>NUCLEOTIDE SEQUENCE</scope>
    <source>
        <strain evidence="4">CBS 7841</strain>
    </source>
</reference>
<evidence type="ECO:0000313" key="4">
    <source>
        <dbReference type="EMBL" id="WVN91036.1"/>
    </source>
</evidence>
<keyword evidence="2" id="KW-0456">Lyase</keyword>
<keyword evidence="1" id="KW-0732">Signal</keyword>
<proteinExistence type="predicted"/>
<evidence type="ECO:0000256" key="1">
    <source>
        <dbReference type="ARBA" id="ARBA00022729"/>
    </source>
</evidence>
<dbReference type="GO" id="GO:0042597">
    <property type="term" value="C:periplasmic space"/>
    <property type="evidence" value="ECO:0007669"/>
    <property type="project" value="InterPro"/>
</dbReference>
<dbReference type="InterPro" id="IPR008397">
    <property type="entry name" value="Alginate_lyase_dom"/>
</dbReference>
<evidence type="ECO:0000259" key="3">
    <source>
        <dbReference type="Pfam" id="PF05426"/>
    </source>
</evidence>
<evidence type="ECO:0000256" key="2">
    <source>
        <dbReference type="ARBA" id="ARBA00023239"/>
    </source>
</evidence>
<dbReference type="GeneID" id="91090491"/>
<protein>
    <recommendedName>
        <fullName evidence="3">Alginate lyase domain-containing protein</fullName>
    </recommendedName>
</protein>
<feature type="domain" description="Alginate lyase" evidence="3">
    <location>
        <begin position="1"/>
        <end position="115"/>
    </location>
</feature>